<dbReference type="Gene3D" id="3.10.180.10">
    <property type="entry name" value="2,3-Dihydroxybiphenyl 1,2-Dioxygenase, domain 1"/>
    <property type="match status" value="1"/>
</dbReference>
<reference evidence="2 3" key="1">
    <citation type="submission" date="2018-05" db="EMBL/GenBank/DDBJ databases">
        <title>Chitinophaga sp. K3CV102501T nov., isolated from isolated from a monsoon evergreen broad-leaved forest soil.</title>
        <authorList>
            <person name="Lv Y."/>
        </authorList>
    </citation>
    <scope>NUCLEOTIDE SEQUENCE [LARGE SCALE GENOMIC DNA]</scope>
    <source>
        <strain evidence="2 3">GDMCC 1.1325</strain>
    </source>
</reference>
<dbReference type="InterPro" id="IPR037523">
    <property type="entry name" value="VOC_core"/>
</dbReference>
<dbReference type="SUPFAM" id="SSF54593">
    <property type="entry name" value="Glyoxalase/Bleomycin resistance protein/Dihydroxybiphenyl dioxygenase"/>
    <property type="match status" value="1"/>
</dbReference>
<comment type="caution">
    <text evidence="2">The sequence shown here is derived from an EMBL/GenBank/DDBJ whole genome shotgun (WGS) entry which is preliminary data.</text>
</comment>
<organism evidence="2 3">
    <name type="scientific">Chitinophaga flava</name>
    <dbReference type="NCBI Taxonomy" id="2259036"/>
    <lineage>
        <taxon>Bacteria</taxon>
        <taxon>Pseudomonadati</taxon>
        <taxon>Bacteroidota</taxon>
        <taxon>Chitinophagia</taxon>
        <taxon>Chitinophagales</taxon>
        <taxon>Chitinophagaceae</taxon>
        <taxon>Chitinophaga</taxon>
    </lineage>
</organism>
<dbReference type="InterPro" id="IPR029068">
    <property type="entry name" value="Glyas_Bleomycin-R_OHBP_Dase"/>
</dbReference>
<protein>
    <submittedName>
        <fullName evidence="2">Glyoxalase/bleomycin resistance/extradiol dioxygenase family protein</fullName>
    </submittedName>
</protein>
<evidence type="ECO:0000313" key="3">
    <source>
        <dbReference type="Proteomes" id="UP000253410"/>
    </source>
</evidence>
<dbReference type="OrthoDB" id="5186830at2"/>
<dbReference type="InterPro" id="IPR004360">
    <property type="entry name" value="Glyas_Fos-R_dOase_dom"/>
</dbReference>
<keyword evidence="2" id="KW-0560">Oxidoreductase</keyword>
<dbReference type="Proteomes" id="UP000253410">
    <property type="component" value="Unassembled WGS sequence"/>
</dbReference>
<proteinExistence type="predicted"/>
<accession>A0A365XUE4</accession>
<dbReference type="Pfam" id="PF00903">
    <property type="entry name" value="Glyoxalase"/>
    <property type="match status" value="1"/>
</dbReference>
<keyword evidence="2" id="KW-0223">Dioxygenase</keyword>
<dbReference type="AlphaFoldDB" id="A0A365XUE4"/>
<name>A0A365XUE4_9BACT</name>
<feature type="domain" description="VOC" evidence="1">
    <location>
        <begin position="3"/>
        <end position="115"/>
    </location>
</feature>
<dbReference type="RefSeq" id="WP_113618737.1">
    <property type="nucleotide sequence ID" value="NZ_QFFJ01000002.1"/>
</dbReference>
<gene>
    <name evidence="2" type="ORF">DF182_26295</name>
</gene>
<sequence length="118" mass="13602">MISLNLLVIKTNQMLEVAAFYTLLGFEFEYHQHGKGPFHYASKSTPLLEIYPLPQQVSQPDKTTRLGFKVRELDKMVEHLEGRGMPVIARPIMTEWGYHAIVQDPDGRKIELTEQSFL</sequence>
<dbReference type="GO" id="GO:0051213">
    <property type="term" value="F:dioxygenase activity"/>
    <property type="evidence" value="ECO:0007669"/>
    <property type="project" value="UniProtKB-KW"/>
</dbReference>
<evidence type="ECO:0000259" key="1">
    <source>
        <dbReference type="PROSITE" id="PS51819"/>
    </source>
</evidence>
<evidence type="ECO:0000313" key="2">
    <source>
        <dbReference type="EMBL" id="RBL89987.1"/>
    </source>
</evidence>
<dbReference type="EMBL" id="QFFJ01000002">
    <property type="protein sequence ID" value="RBL89987.1"/>
    <property type="molecule type" value="Genomic_DNA"/>
</dbReference>
<keyword evidence="3" id="KW-1185">Reference proteome</keyword>
<dbReference type="PROSITE" id="PS51819">
    <property type="entry name" value="VOC"/>
    <property type="match status" value="1"/>
</dbReference>